<dbReference type="AlphaFoldDB" id="A0A9P1IMS2"/>
<name>A0A9P1IMS2_9PELO</name>
<accession>A0A9P1IMS2</accession>
<keyword evidence="4" id="KW-1185">Reference proteome</keyword>
<evidence type="ECO:0008006" key="5">
    <source>
        <dbReference type="Google" id="ProtNLM"/>
    </source>
</evidence>
<evidence type="ECO:0000313" key="3">
    <source>
        <dbReference type="EMBL" id="CAI5447917.1"/>
    </source>
</evidence>
<proteinExistence type="predicted"/>
<evidence type="ECO:0000256" key="2">
    <source>
        <dbReference type="SAM" id="SignalP"/>
    </source>
</evidence>
<feature type="chain" id="PRO_5040483257" description="Activin types I and II receptor domain-containing protein" evidence="2">
    <location>
        <begin position="26"/>
        <end position="156"/>
    </location>
</feature>
<gene>
    <name evidence="3" type="ORF">CAMP_LOCUS10554</name>
</gene>
<reference evidence="3" key="1">
    <citation type="submission" date="2022-11" db="EMBL/GenBank/DDBJ databases">
        <authorList>
            <person name="Kikuchi T."/>
        </authorList>
    </citation>
    <scope>NUCLEOTIDE SEQUENCE</scope>
    <source>
        <strain evidence="3">PS1010</strain>
    </source>
</reference>
<evidence type="ECO:0000256" key="1">
    <source>
        <dbReference type="SAM" id="MobiDB-lite"/>
    </source>
</evidence>
<feature type="compositionally biased region" description="Basic and acidic residues" evidence="1">
    <location>
        <begin position="125"/>
        <end position="135"/>
    </location>
</feature>
<comment type="caution">
    <text evidence="3">The sequence shown here is derived from an EMBL/GenBank/DDBJ whole genome shotgun (WGS) entry which is preliminary data.</text>
</comment>
<feature type="compositionally biased region" description="Polar residues" evidence="1">
    <location>
        <begin position="146"/>
        <end position="156"/>
    </location>
</feature>
<feature type="region of interest" description="Disordered" evidence="1">
    <location>
        <begin position="116"/>
        <end position="156"/>
    </location>
</feature>
<evidence type="ECO:0000313" key="4">
    <source>
        <dbReference type="Proteomes" id="UP001152747"/>
    </source>
</evidence>
<feature type="signal peptide" evidence="2">
    <location>
        <begin position="1"/>
        <end position="25"/>
    </location>
</feature>
<dbReference type="SUPFAM" id="SSF57302">
    <property type="entry name" value="Snake toxin-like"/>
    <property type="match status" value="1"/>
</dbReference>
<keyword evidence="2" id="KW-0732">Signal</keyword>
<dbReference type="Proteomes" id="UP001152747">
    <property type="component" value="Unassembled WGS sequence"/>
</dbReference>
<dbReference type="InterPro" id="IPR045860">
    <property type="entry name" value="Snake_toxin-like_sf"/>
</dbReference>
<protein>
    <recommendedName>
        <fullName evidence="5">Activin types I and II receptor domain-containing protein</fullName>
    </recommendedName>
</protein>
<dbReference type="PANTHER" id="PTHR34721">
    <property type="entry name" value="PROTEIN CBG09734"/>
    <property type="match status" value="1"/>
</dbReference>
<dbReference type="OrthoDB" id="5836825at2759"/>
<dbReference type="PANTHER" id="PTHR34721:SF10">
    <property type="entry name" value="ACTIVIN TYPES I AND II RECEPTOR DOMAIN-CONTAINING PROTEIN-RELATED"/>
    <property type="match status" value="1"/>
</dbReference>
<sequence length="156" mass="17731">MWIFGFSISFSTLIMIFGFKNSVNGLRCYEGSRGIVNGEETTNFVENLCDDNMQFCFESYNSNLTEVTASCQTMGTDPKLIDVCNMDNKCRERTDIDVTVCCCTSDLCNLQEDLKPDSLQTSTEKPPEKSSKEHSEEDEENVFESLMTNETRVFLK</sequence>
<dbReference type="EMBL" id="CANHGI010000004">
    <property type="protein sequence ID" value="CAI5447917.1"/>
    <property type="molecule type" value="Genomic_DNA"/>
</dbReference>
<organism evidence="3 4">
    <name type="scientific">Caenorhabditis angaria</name>
    <dbReference type="NCBI Taxonomy" id="860376"/>
    <lineage>
        <taxon>Eukaryota</taxon>
        <taxon>Metazoa</taxon>
        <taxon>Ecdysozoa</taxon>
        <taxon>Nematoda</taxon>
        <taxon>Chromadorea</taxon>
        <taxon>Rhabditida</taxon>
        <taxon>Rhabditina</taxon>
        <taxon>Rhabditomorpha</taxon>
        <taxon>Rhabditoidea</taxon>
        <taxon>Rhabditidae</taxon>
        <taxon>Peloderinae</taxon>
        <taxon>Caenorhabditis</taxon>
    </lineage>
</organism>